<dbReference type="Proteomes" id="UP000583454">
    <property type="component" value="Unassembled WGS sequence"/>
</dbReference>
<sequence>MAMTRDDVIRRLLSVEPDLRAGGVAALFLFGSRARDEAGPDSDIDLFVDPADEPSFDLAAYDATYALVERAFPDMPVGYSTRDGLVPVFRPHIEREAIRVF</sequence>
<organism evidence="2 3">
    <name type="scientific">Methylorubrum rhodinum</name>
    <dbReference type="NCBI Taxonomy" id="29428"/>
    <lineage>
        <taxon>Bacteria</taxon>
        <taxon>Pseudomonadati</taxon>
        <taxon>Pseudomonadota</taxon>
        <taxon>Alphaproteobacteria</taxon>
        <taxon>Hyphomicrobiales</taxon>
        <taxon>Methylobacteriaceae</taxon>
        <taxon>Methylorubrum</taxon>
    </lineage>
</organism>
<dbReference type="InterPro" id="IPR043519">
    <property type="entry name" value="NT_sf"/>
</dbReference>
<dbReference type="EMBL" id="JACHOP010000031">
    <property type="protein sequence ID" value="MBB5759977.1"/>
    <property type="molecule type" value="Genomic_DNA"/>
</dbReference>
<evidence type="ECO:0000259" key="1">
    <source>
        <dbReference type="Pfam" id="PF01909"/>
    </source>
</evidence>
<keyword evidence="3" id="KW-1185">Reference proteome</keyword>
<dbReference type="Gene3D" id="3.30.460.10">
    <property type="entry name" value="Beta Polymerase, domain 2"/>
    <property type="match status" value="1"/>
</dbReference>
<dbReference type="SUPFAM" id="SSF81301">
    <property type="entry name" value="Nucleotidyltransferase"/>
    <property type="match status" value="1"/>
</dbReference>
<protein>
    <recommendedName>
        <fullName evidence="1">Polymerase nucleotidyl transferase domain-containing protein</fullName>
    </recommendedName>
</protein>
<gene>
    <name evidence="2" type="ORF">HNR00_004715</name>
</gene>
<proteinExistence type="predicted"/>
<accession>A0A840ZT21</accession>
<comment type="caution">
    <text evidence="2">The sequence shown here is derived from an EMBL/GenBank/DDBJ whole genome shotgun (WGS) entry which is preliminary data.</text>
</comment>
<feature type="domain" description="Polymerase nucleotidyl transferase" evidence="1">
    <location>
        <begin position="23"/>
        <end position="62"/>
    </location>
</feature>
<dbReference type="RefSeq" id="WP_246390996.1">
    <property type="nucleotide sequence ID" value="NZ_JACHOP010000031.1"/>
</dbReference>
<name>A0A840ZT21_9HYPH</name>
<dbReference type="GO" id="GO:0016779">
    <property type="term" value="F:nucleotidyltransferase activity"/>
    <property type="evidence" value="ECO:0007669"/>
    <property type="project" value="InterPro"/>
</dbReference>
<dbReference type="Pfam" id="PF01909">
    <property type="entry name" value="NTP_transf_2"/>
    <property type="match status" value="1"/>
</dbReference>
<reference evidence="2 3" key="1">
    <citation type="submission" date="2020-08" db="EMBL/GenBank/DDBJ databases">
        <title>Genomic Encyclopedia of Type Strains, Phase IV (KMG-IV): sequencing the most valuable type-strain genomes for metagenomic binning, comparative biology and taxonomic classification.</title>
        <authorList>
            <person name="Goeker M."/>
        </authorList>
    </citation>
    <scope>NUCLEOTIDE SEQUENCE [LARGE SCALE GENOMIC DNA]</scope>
    <source>
        <strain evidence="2 3">DSM 2163</strain>
    </source>
</reference>
<evidence type="ECO:0000313" key="3">
    <source>
        <dbReference type="Proteomes" id="UP000583454"/>
    </source>
</evidence>
<dbReference type="AlphaFoldDB" id="A0A840ZT21"/>
<evidence type="ECO:0000313" key="2">
    <source>
        <dbReference type="EMBL" id="MBB5759977.1"/>
    </source>
</evidence>
<dbReference type="CDD" id="cd05403">
    <property type="entry name" value="NT_KNTase_like"/>
    <property type="match status" value="1"/>
</dbReference>
<dbReference type="InterPro" id="IPR002934">
    <property type="entry name" value="Polymerase_NTP_transf_dom"/>
</dbReference>